<keyword evidence="1" id="KW-0472">Membrane</keyword>
<comment type="caution">
    <text evidence="2">The sequence shown here is derived from an EMBL/GenBank/DDBJ whole genome shotgun (WGS) entry which is preliminary data.</text>
</comment>
<feature type="transmembrane region" description="Helical" evidence="1">
    <location>
        <begin position="188"/>
        <end position="208"/>
    </location>
</feature>
<feature type="transmembrane region" description="Helical" evidence="1">
    <location>
        <begin position="220"/>
        <end position="240"/>
    </location>
</feature>
<accession>T4VBY9</accession>
<dbReference type="GeneID" id="67471488"/>
<feature type="transmembrane region" description="Helical" evidence="1">
    <location>
        <begin position="62"/>
        <end position="85"/>
    </location>
</feature>
<reference evidence="2 3" key="1">
    <citation type="submission" date="2013-06" db="EMBL/GenBank/DDBJ databases">
        <authorList>
            <person name="Walk S."/>
            <person name="Aronoff D."/>
            <person name="Young V.Y."/>
            <person name="Marsh J."/>
            <person name="Harrison L."/>
            <person name="Daugherty S.C."/>
            <person name="Shefchek K.A."/>
            <person name="Hine E.E."/>
            <person name="Tallon L.J."/>
            <person name="Sadzewicz L.K."/>
            <person name="Rasko D.A."/>
        </authorList>
    </citation>
    <scope>NUCLEOTIDE SEQUENCE [LARGE SCALE GENOMIC DNA]</scope>
    <source>
        <strain evidence="2 3">ATCC 638</strain>
    </source>
</reference>
<protein>
    <submittedName>
        <fullName evidence="2">TraX family protein</fullName>
    </submittedName>
</protein>
<evidence type="ECO:0000313" key="3">
    <source>
        <dbReference type="Proteomes" id="UP000015688"/>
    </source>
</evidence>
<dbReference type="Proteomes" id="UP000015688">
    <property type="component" value="Unassembled WGS sequence"/>
</dbReference>
<feature type="transmembrane region" description="Helical" evidence="1">
    <location>
        <begin position="121"/>
        <end position="140"/>
    </location>
</feature>
<dbReference type="InterPro" id="IPR008875">
    <property type="entry name" value="TraX"/>
</dbReference>
<keyword evidence="1" id="KW-0812">Transmembrane</keyword>
<evidence type="ECO:0000256" key="1">
    <source>
        <dbReference type="SAM" id="Phobius"/>
    </source>
</evidence>
<feature type="transmembrane region" description="Helical" evidence="1">
    <location>
        <begin position="166"/>
        <end position="182"/>
    </location>
</feature>
<feature type="transmembrane region" description="Helical" evidence="1">
    <location>
        <begin position="32"/>
        <end position="50"/>
    </location>
</feature>
<evidence type="ECO:0000313" key="2">
    <source>
        <dbReference type="EMBL" id="EQK41229.1"/>
    </source>
</evidence>
<dbReference type="PATRIC" id="fig|1233171.3.peg.2857"/>
<gene>
    <name evidence="2" type="ORF">C672_2970</name>
</gene>
<dbReference type="EMBL" id="AVNC01000016">
    <property type="protein sequence ID" value="EQK41229.1"/>
    <property type="molecule type" value="Genomic_DNA"/>
</dbReference>
<keyword evidence="1" id="KW-1133">Transmembrane helix</keyword>
<proteinExistence type="predicted"/>
<organism evidence="2 3">
    <name type="scientific">Paraclostridium bifermentans ATCC 638 = DSM 14991</name>
    <dbReference type="NCBI Taxonomy" id="1233171"/>
    <lineage>
        <taxon>Bacteria</taxon>
        <taxon>Bacillati</taxon>
        <taxon>Bacillota</taxon>
        <taxon>Clostridia</taxon>
        <taxon>Peptostreptococcales</taxon>
        <taxon>Peptostreptococcaceae</taxon>
        <taxon>Paraclostridium</taxon>
    </lineage>
</organism>
<dbReference type="RefSeq" id="WP_021434014.1">
    <property type="nucleotide sequence ID" value="NZ_AVNC01000016.1"/>
</dbReference>
<feature type="transmembrane region" description="Helical" evidence="1">
    <location>
        <begin position="91"/>
        <end position="109"/>
    </location>
</feature>
<name>T4VBY9_PARBF</name>
<feature type="transmembrane region" description="Helical" evidence="1">
    <location>
        <begin position="7"/>
        <end position="26"/>
    </location>
</feature>
<dbReference type="Pfam" id="PF05857">
    <property type="entry name" value="TraX"/>
    <property type="match status" value="1"/>
</dbReference>
<dbReference type="AlphaFoldDB" id="T4VBY9"/>
<sequence length="241" mass="27657">MKKFNAFQIKIVLLILMLLDHLWFAFPTVFPSYIHGITRLVSPMFAYFLVEGFFYTRSRTKYGFRLLGFAIFMEAGNYILNLMLASKHVSVHNNIMATLFIGFVIINLFELSKNKAGMKKVFFIILGITVSIIAFLEAGILEGSNSIIPFIIITYCFRGNLKKQSIGYLIIALILAIITLSVDTSFDTIMFNSDFLLVLVIPVILLYNGERGLNNKFSKYMFYVFYPLHLWILAIIKFMVS</sequence>